<keyword evidence="6 10" id="KW-0472">Membrane</keyword>
<gene>
    <name evidence="12" type="primary">Gosr2-002</name>
</gene>
<evidence type="ECO:0000256" key="6">
    <source>
        <dbReference type="ARBA" id="ARBA00023136"/>
    </source>
</evidence>
<comment type="subcellular location">
    <subcellularLocation>
        <location evidence="8">Golgi apparatus</location>
        <location evidence="8">cis-Golgi network membrane</location>
        <topology evidence="8">Single-pass type IV membrane protein</topology>
    </subcellularLocation>
</comment>
<dbReference type="GO" id="GO:0005794">
    <property type="term" value="C:Golgi apparatus"/>
    <property type="evidence" value="ECO:0007669"/>
    <property type="project" value="UniProtKB-SubCell"/>
</dbReference>
<reference evidence="12" key="1">
    <citation type="submission" date="2020-04" db="EMBL/GenBank/DDBJ databases">
        <authorList>
            <person name="Neveu A P."/>
        </authorList>
    </citation>
    <scope>NUCLEOTIDE SEQUENCE</scope>
    <source>
        <tissue evidence="12">Whole embryo</tissue>
    </source>
</reference>
<evidence type="ECO:0000256" key="10">
    <source>
        <dbReference type="PIRNR" id="PIRNR028865"/>
    </source>
</evidence>
<dbReference type="GO" id="GO:0000149">
    <property type="term" value="F:SNARE binding"/>
    <property type="evidence" value="ECO:0007669"/>
    <property type="project" value="TreeGrafter"/>
</dbReference>
<keyword evidence="4 11" id="KW-1133">Transmembrane helix</keyword>
<evidence type="ECO:0000313" key="12">
    <source>
        <dbReference type="EMBL" id="CAB3250400.1"/>
    </source>
</evidence>
<dbReference type="PIRSF" id="PIRSF028865">
    <property type="entry name" value="Membrin-2"/>
    <property type="match status" value="1"/>
</dbReference>
<dbReference type="SUPFAM" id="SSF58038">
    <property type="entry name" value="SNARE fusion complex"/>
    <property type="match status" value="1"/>
</dbReference>
<evidence type="ECO:0000256" key="4">
    <source>
        <dbReference type="ARBA" id="ARBA00022989"/>
    </source>
</evidence>
<dbReference type="GO" id="GO:0015031">
    <property type="term" value="P:protein transport"/>
    <property type="evidence" value="ECO:0007669"/>
    <property type="project" value="UniProtKB-KW"/>
</dbReference>
<proteinExistence type="evidence at transcript level"/>
<dbReference type="GO" id="GO:0012507">
    <property type="term" value="C:ER to Golgi transport vesicle membrane"/>
    <property type="evidence" value="ECO:0007669"/>
    <property type="project" value="TreeGrafter"/>
</dbReference>
<sequence length="213" mass="24955">MEALYHQTNRMIQDVQDHMGRLETAPEHDSHIIESQIQSHIDQINGNCDRLDILVNKEPPTRRQSARMKVDQVRYDSQHIQAALRNFHHRRHMRDQQKRERQLLLRTSFKTNDEENTAIEMDADLNHHQSLTNAHRGIDDVLSQGSYILENLKGQRGMLKGVKTRMLNISNTLGISNTVMRLIEKRTTQDKIILFGGMIVTSLIMYLLWKFYT</sequence>
<dbReference type="GO" id="GO:0006906">
    <property type="term" value="P:vesicle fusion"/>
    <property type="evidence" value="ECO:0007669"/>
    <property type="project" value="TreeGrafter"/>
</dbReference>
<dbReference type="GO" id="GO:0031902">
    <property type="term" value="C:late endosome membrane"/>
    <property type="evidence" value="ECO:0007669"/>
    <property type="project" value="TreeGrafter"/>
</dbReference>
<dbReference type="PANTHER" id="PTHR21230:SF1">
    <property type="entry name" value="GOLGI SNAP RECEPTOR COMPLEX MEMBER 2"/>
    <property type="match status" value="1"/>
</dbReference>
<dbReference type="AlphaFoldDB" id="A0A6F9DE37"/>
<evidence type="ECO:0000256" key="8">
    <source>
        <dbReference type="ARBA" id="ARBA00037862"/>
    </source>
</evidence>
<dbReference type="CDD" id="cd15863">
    <property type="entry name" value="SNARE_GS27"/>
    <property type="match status" value="1"/>
</dbReference>
<dbReference type="PANTHER" id="PTHR21230">
    <property type="entry name" value="VESICLE TRANSPORT V-SNARE PROTEIN VTI1-RELATED"/>
    <property type="match status" value="1"/>
</dbReference>
<evidence type="ECO:0000256" key="7">
    <source>
        <dbReference type="ARBA" id="ARBA00037078"/>
    </source>
</evidence>
<comment type="function">
    <text evidence="7 10">Involved in transport of proteins from the cis/medial-Golgi to the trans-Golgi network.</text>
</comment>
<evidence type="ECO:0000256" key="9">
    <source>
        <dbReference type="ARBA" id="ARBA00038172"/>
    </source>
</evidence>
<evidence type="ECO:0000256" key="11">
    <source>
        <dbReference type="SAM" id="Phobius"/>
    </source>
</evidence>
<accession>A0A6F9DE37</accession>
<dbReference type="InterPro" id="IPR027027">
    <property type="entry name" value="GOSR2/Membrin/Bos1"/>
</dbReference>
<evidence type="ECO:0000256" key="5">
    <source>
        <dbReference type="ARBA" id="ARBA00023034"/>
    </source>
</evidence>
<evidence type="ECO:0000256" key="1">
    <source>
        <dbReference type="ARBA" id="ARBA00022448"/>
    </source>
</evidence>
<comment type="similarity">
    <text evidence="9 10">Belongs to the GOSR2 family.</text>
</comment>
<name>A0A6F9DE37_9ASCI</name>
<dbReference type="GO" id="GO:0031201">
    <property type="term" value="C:SNARE complex"/>
    <property type="evidence" value="ECO:0007669"/>
    <property type="project" value="TreeGrafter"/>
</dbReference>
<keyword evidence="12" id="KW-0675">Receptor</keyword>
<protein>
    <submittedName>
        <fullName evidence="12">Golgi SNAP receptor complex member 2</fullName>
    </submittedName>
</protein>
<dbReference type="GO" id="GO:0006891">
    <property type="term" value="P:intra-Golgi vesicle-mediated transport"/>
    <property type="evidence" value="ECO:0007669"/>
    <property type="project" value="TreeGrafter"/>
</dbReference>
<keyword evidence="1 10" id="KW-0813">Transport</keyword>
<organism evidence="12">
    <name type="scientific">Phallusia mammillata</name>
    <dbReference type="NCBI Taxonomy" id="59560"/>
    <lineage>
        <taxon>Eukaryota</taxon>
        <taxon>Metazoa</taxon>
        <taxon>Chordata</taxon>
        <taxon>Tunicata</taxon>
        <taxon>Ascidiacea</taxon>
        <taxon>Phlebobranchia</taxon>
        <taxon>Ascidiidae</taxon>
        <taxon>Phallusia</taxon>
    </lineage>
</organism>
<keyword evidence="5" id="KW-0333">Golgi apparatus</keyword>
<evidence type="ECO:0000256" key="2">
    <source>
        <dbReference type="ARBA" id="ARBA00022692"/>
    </source>
</evidence>
<keyword evidence="2 11" id="KW-0812">Transmembrane</keyword>
<evidence type="ECO:0000256" key="3">
    <source>
        <dbReference type="ARBA" id="ARBA00022927"/>
    </source>
</evidence>
<dbReference type="EMBL" id="LR785537">
    <property type="protein sequence ID" value="CAB3250400.1"/>
    <property type="molecule type" value="mRNA"/>
</dbReference>
<dbReference type="GO" id="GO:0005789">
    <property type="term" value="C:endoplasmic reticulum membrane"/>
    <property type="evidence" value="ECO:0007669"/>
    <property type="project" value="TreeGrafter"/>
</dbReference>
<dbReference type="Pfam" id="PF12352">
    <property type="entry name" value="V-SNARE_C"/>
    <property type="match status" value="1"/>
</dbReference>
<dbReference type="GO" id="GO:0005484">
    <property type="term" value="F:SNAP receptor activity"/>
    <property type="evidence" value="ECO:0007669"/>
    <property type="project" value="InterPro"/>
</dbReference>
<feature type="transmembrane region" description="Helical" evidence="11">
    <location>
        <begin position="192"/>
        <end position="212"/>
    </location>
</feature>
<keyword evidence="3 10" id="KW-0653">Protein transport</keyword>